<accession>A0A382WXW4</accession>
<organism evidence="1">
    <name type="scientific">marine metagenome</name>
    <dbReference type="NCBI Taxonomy" id="408172"/>
    <lineage>
        <taxon>unclassified sequences</taxon>
        <taxon>metagenomes</taxon>
        <taxon>ecological metagenomes</taxon>
    </lineage>
</organism>
<sequence>MIMDCYFGGRFNLIIISRNNLQESGK</sequence>
<name>A0A382WXW4_9ZZZZ</name>
<dbReference type="AlphaFoldDB" id="A0A382WXW4"/>
<evidence type="ECO:0000313" key="1">
    <source>
        <dbReference type="EMBL" id="SVD63078.1"/>
    </source>
</evidence>
<reference evidence="1" key="1">
    <citation type="submission" date="2018-05" db="EMBL/GenBank/DDBJ databases">
        <authorList>
            <person name="Lanie J.A."/>
            <person name="Ng W.-L."/>
            <person name="Kazmierczak K.M."/>
            <person name="Andrzejewski T.M."/>
            <person name="Davidsen T.M."/>
            <person name="Wayne K.J."/>
            <person name="Tettelin H."/>
            <person name="Glass J.I."/>
            <person name="Rusch D."/>
            <person name="Podicherti R."/>
            <person name="Tsui H.-C.T."/>
            <person name="Winkler M.E."/>
        </authorList>
    </citation>
    <scope>NUCLEOTIDE SEQUENCE</scope>
</reference>
<dbReference type="EMBL" id="UINC01163011">
    <property type="protein sequence ID" value="SVD63078.1"/>
    <property type="molecule type" value="Genomic_DNA"/>
</dbReference>
<proteinExistence type="predicted"/>
<protein>
    <submittedName>
        <fullName evidence="1">Uncharacterized protein</fullName>
    </submittedName>
</protein>
<gene>
    <name evidence="1" type="ORF">METZ01_LOCUS415932</name>
</gene>